<dbReference type="SUPFAM" id="SSF46689">
    <property type="entry name" value="Homeodomain-like"/>
    <property type="match status" value="1"/>
</dbReference>
<dbReference type="CDD" id="cd00167">
    <property type="entry name" value="SANT"/>
    <property type="match status" value="2"/>
</dbReference>
<dbReference type="InterPro" id="IPR017930">
    <property type="entry name" value="Myb_dom"/>
</dbReference>
<evidence type="ECO:0000256" key="6">
    <source>
        <dbReference type="ARBA" id="ARBA00023242"/>
    </source>
</evidence>
<evidence type="ECO:0000259" key="7">
    <source>
        <dbReference type="PROSITE" id="PS50090"/>
    </source>
</evidence>
<evidence type="ECO:0000256" key="3">
    <source>
        <dbReference type="ARBA" id="ARBA00023015"/>
    </source>
</evidence>
<dbReference type="PANTHER" id="PTHR45614">
    <property type="entry name" value="MYB PROTEIN-RELATED"/>
    <property type="match status" value="1"/>
</dbReference>
<keyword evidence="10" id="KW-1185">Reference proteome</keyword>
<gene>
    <name evidence="9" type="ORF">Fot_46313</name>
</gene>
<feature type="domain" description="HTH myb-type" evidence="8">
    <location>
        <begin position="58"/>
        <end position="112"/>
    </location>
</feature>
<dbReference type="PROSITE" id="PS51294">
    <property type="entry name" value="HTH_MYB"/>
    <property type="match status" value="2"/>
</dbReference>
<dbReference type="EMBL" id="JBFOLJ010000014">
    <property type="protein sequence ID" value="KAL2477299.1"/>
    <property type="molecule type" value="Genomic_DNA"/>
</dbReference>
<dbReference type="Pfam" id="PF00249">
    <property type="entry name" value="Myb_DNA-binding"/>
    <property type="match status" value="2"/>
</dbReference>
<sequence>MASHDRGDRIKGPWSPEEDEQLQKLVQLHGARNWSLISRSIPGRSGKSCRLRWCNQLSPEVEHRPFTAEEDEIILKAQAEYGNKWASIARLLNGRTDNSIKNHWNSTLKRKCAAAMVGGEERPVQVLKQVDSGDVTSAMMNGLRLSPESTSPGGSVVSESLDNIPPNMNFYFTIMKNAMTVPPPPPADNENADDLLTALTLSLPGTGSGSSSVEIEDKDSMLNRQIQRDRRSKVVAAAGKETTSFSAELLSAMQEFIRTEVRNYLSGAQEEIYCGLGGVRTAGVEFIGISKLND</sequence>
<feature type="domain" description="Myb-like" evidence="7">
    <location>
        <begin position="58"/>
        <end position="108"/>
    </location>
</feature>
<comment type="subcellular location">
    <subcellularLocation>
        <location evidence="1">Nucleus</location>
    </subcellularLocation>
</comment>
<dbReference type="InterPro" id="IPR001005">
    <property type="entry name" value="SANT/Myb"/>
</dbReference>
<dbReference type="PROSITE" id="PS50090">
    <property type="entry name" value="MYB_LIKE"/>
    <property type="match status" value="2"/>
</dbReference>
<evidence type="ECO:0000256" key="4">
    <source>
        <dbReference type="ARBA" id="ARBA00023125"/>
    </source>
</evidence>
<accession>A0ABD1QN02</accession>
<evidence type="ECO:0000313" key="9">
    <source>
        <dbReference type="EMBL" id="KAL2477299.1"/>
    </source>
</evidence>
<evidence type="ECO:0000259" key="8">
    <source>
        <dbReference type="PROSITE" id="PS51294"/>
    </source>
</evidence>
<evidence type="ECO:0000256" key="5">
    <source>
        <dbReference type="ARBA" id="ARBA00023163"/>
    </source>
</evidence>
<protein>
    <submittedName>
        <fullName evidence="9">Transcription factor MYB</fullName>
    </submittedName>
</protein>
<keyword evidence="5" id="KW-0804">Transcription</keyword>
<dbReference type="PANTHER" id="PTHR45614:SF245">
    <property type="entry name" value="TRANSCRIPTION FACTOR MYB44-LIKE"/>
    <property type="match status" value="1"/>
</dbReference>
<evidence type="ECO:0000256" key="1">
    <source>
        <dbReference type="ARBA" id="ARBA00004123"/>
    </source>
</evidence>
<feature type="domain" description="HTH myb-type" evidence="8">
    <location>
        <begin position="6"/>
        <end position="57"/>
    </location>
</feature>
<feature type="domain" description="Myb-like" evidence="7">
    <location>
        <begin position="6"/>
        <end position="57"/>
    </location>
</feature>
<dbReference type="Gene3D" id="1.10.10.60">
    <property type="entry name" value="Homeodomain-like"/>
    <property type="match status" value="2"/>
</dbReference>
<keyword evidence="4" id="KW-0238">DNA-binding</keyword>
<evidence type="ECO:0000256" key="2">
    <source>
        <dbReference type="ARBA" id="ARBA00022737"/>
    </source>
</evidence>
<dbReference type="AlphaFoldDB" id="A0ABD1QN02"/>
<dbReference type="InterPro" id="IPR009057">
    <property type="entry name" value="Homeodomain-like_sf"/>
</dbReference>
<keyword evidence="2" id="KW-0677">Repeat</keyword>
<evidence type="ECO:0000313" key="10">
    <source>
        <dbReference type="Proteomes" id="UP001604277"/>
    </source>
</evidence>
<dbReference type="GO" id="GO:0003677">
    <property type="term" value="F:DNA binding"/>
    <property type="evidence" value="ECO:0007669"/>
    <property type="project" value="UniProtKB-KW"/>
</dbReference>
<dbReference type="FunFam" id="1.10.10.60:FF:000060">
    <property type="entry name" value="MYB transcription factor"/>
    <property type="match status" value="1"/>
</dbReference>
<dbReference type="InterPro" id="IPR050560">
    <property type="entry name" value="MYB_TF"/>
</dbReference>
<reference evidence="10" key="1">
    <citation type="submission" date="2024-07" db="EMBL/GenBank/DDBJ databases">
        <title>Two chromosome-level genome assemblies of Korean endemic species Abeliophyllum distichum and Forsythia ovata (Oleaceae).</title>
        <authorList>
            <person name="Jang H."/>
        </authorList>
    </citation>
    <scope>NUCLEOTIDE SEQUENCE [LARGE SCALE GENOMIC DNA]</scope>
</reference>
<comment type="caution">
    <text evidence="9">The sequence shown here is derived from an EMBL/GenBank/DDBJ whole genome shotgun (WGS) entry which is preliminary data.</text>
</comment>
<keyword evidence="6" id="KW-0539">Nucleus</keyword>
<dbReference type="SMART" id="SM00717">
    <property type="entry name" value="SANT"/>
    <property type="match status" value="2"/>
</dbReference>
<dbReference type="GO" id="GO:0005634">
    <property type="term" value="C:nucleus"/>
    <property type="evidence" value="ECO:0007669"/>
    <property type="project" value="UniProtKB-SubCell"/>
</dbReference>
<dbReference type="Proteomes" id="UP001604277">
    <property type="component" value="Unassembled WGS sequence"/>
</dbReference>
<organism evidence="9 10">
    <name type="scientific">Forsythia ovata</name>
    <dbReference type="NCBI Taxonomy" id="205694"/>
    <lineage>
        <taxon>Eukaryota</taxon>
        <taxon>Viridiplantae</taxon>
        <taxon>Streptophyta</taxon>
        <taxon>Embryophyta</taxon>
        <taxon>Tracheophyta</taxon>
        <taxon>Spermatophyta</taxon>
        <taxon>Magnoliopsida</taxon>
        <taxon>eudicotyledons</taxon>
        <taxon>Gunneridae</taxon>
        <taxon>Pentapetalae</taxon>
        <taxon>asterids</taxon>
        <taxon>lamiids</taxon>
        <taxon>Lamiales</taxon>
        <taxon>Oleaceae</taxon>
        <taxon>Forsythieae</taxon>
        <taxon>Forsythia</taxon>
    </lineage>
</organism>
<proteinExistence type="predicted"/>
<keyword evidence="3" id="KW-0805">Transcription regulation</keyword>
<name>A0ABD1QN02_9LAMI</name>